<dbReference type="EMBL" id="JAERQG010000002">
    <property type="protein sequence ID" value="MBL0765567.1"/>
    <property type="molecule type" value="Genomic_DNA"/>
</dbReference>
<evidence type="ECO:0000313" key="2">
    <source>
        <dbReference type="Proteomes" id="UP000642920"/>
    </source>
</evidence>
<dbReference type="AlphaFoldDB" id="A0A937AMT0"/>
<comment type="caution">
    <text evidence="1">The sequence shown here is derived from an EMBL/GenBank/DDBJ whole genome shotgun (WGS) entry which is preliminary data.</text>
</comment>
<evidence type="ECO:0000313" key="1">
    <source>
        <dbReference type="EMBL" id="MBL0765567.1"/>
    </source>
</evidence>
<name>A0A937AMT0_9BACT</name>
<dbReference type="Proteomes" id="UP000642920">
    <property type="component" value="Unassembled WGS sequence"/>
</dbReference>
<evidence type="ECO:0008006" key="3">
    <source>
        <dbReference type="Google" id="ProtNLM"/>
    </source>
</evidence>
<protein>
    <recommendedName>
        <fullName evidence="3">YD repeat-containing protein</fullName>
    </recommendedName>
</protein>
<sequence>MNKIKQQLLLLIFLLFHLGNALYAQEEPRIKNTFREFILNPDILVPESSSLKQFALEDKMVDLYTGKINFNIPLASTSVKEFSLPITLKYYSGGIKVKDIASSVGLGWQLDYSGATLTRELKGNPDEHHTCGRFINLVTNMGERNGEVKEVYYKGLTIDDWIRLLRNDEIYNDENSQFYPDEDKYNIEEHFAKNLISNNEDNIYCVWGNADTEPDIFHFTLPSGHGRFILDSSGQPKVISGMADAKIVPAIGPKANTTNEWKITDTDGNVYVFPNQEDYYDITNLRTPSFYASVANAAYTKEEFLDQPYNPGGFYYENANLEYVNAWYCKDIKINGNSNNLITYEYTQNDKIETFYNAEERRFYYSTEYRQWDGSDYSEYHLENNYTVFDQPLEDIYDFVNPADYQNDIWYNPIYRKVVKPNRIKTIILPYGRINFGYSEIERLDLESNYALNEITIQDYSENVFQRILFNYDYFQNDDYSRLKLVSVNLNGELYNFQYDDLLLPSYDSKSIDFWGFFNQKENSELAPSINYRGVLKTWANRNPDEIATKANLLKSVVLPTGGKYEFYFEQNDFVNDQGLELPIGGVRVNQIDLRGTNNELIESKSFNYDITGKSSGRIANLTDNWSQFFKRTHSFIDLRDGSRTYGKFNYVHVNSESFYELHQTKSGTVGYGKVSVIHNDNSKKEYSFSTSDDFKDIESNRIITSLREEITRSRPPEFLSTSLDEKRGKLKLVNEYNNQGYLVKSTELTYSYEPKSYTQPTEFGLRFTYIPDFYFWTTSQYTSGWIVPYEESTYGFETYSIRAFFPKISKKTETYYNNNVKHKLTKNYLYDSENHFQLTSNEILVNDELKVKEEFVYSSDLFFLEDIDLGGNTIQVKRYYIPKDKNRIGRPVQYLKIKNNQVVAANFNKWESIEGYYAPTKNYRLNGTIAYNDFVKPVYNDNQLQIDNRFELKEEKTLNEYFSVTESIDGHGIKYQYSWGYKESEIIAKVSNTENGFFFTSFEDVNDSWNAPQSEMSDLAKTGSKSIKPLNVLEVLEPLSAGQYYVEVYLKSTNGSTSETVTIDNINGETPINVDDEIEVDSEWTYNKIPITVDEATQLVFNSTGNILFDELRIYPVDAQMESYTYEPLVGMTSMNDANGRITYFEYDEAGRLKLKRDHEGNILEAFEYNYVNK</sequence>
<keyword evidence="2" id="KW-1185">Reference proteome</keyword>
<gene>
    <name evidence="1" type="ORF">JKP34_09910</name>
</gene>
<dbReference type="RefSeq" id="WP_201920451.1">
    <property type="nucleotide sequence ID" value="NZ_JAERQG010000002.1"/>
</dbReference>
<accession>A0A937AMT0</accession>
<reference evidence="1" key="1">
    <citation type="submission" date="2021-01" db="EMBL/GenBank/DDBJ databases">
        <title>Marivirga sp. nov., isolated from intertidal surface sediments.</title>
        <authorList>
            <person name="Zhang M."/>
        </authorList>
    </citation>
    <scope>NUCLEOTIDE SEQUENCE</scope>
    <source>
        <strain evidence="1">SM1354</strain>
    </source>
</reference>
<organism evidence="1 2">
    <name type="scientific">Marivirga atlantica</name>
    <dbReference type="NCBI Taxonomy" id="1548457"/>
    <lineage>
        <taxon>Bacteria</taxon>
        <taxon>Pseudomonadati</taxon>
        <taxon>Bacteroidota</taxon>
        <taxon>Cytophagia</taxon>
        <taxon>Cytophagales</taxon>
        <taxon>Marivirgaceae</taxon>
        <taxon>Marivirga</taxon>
    </lineage>
</organism>
<proteinExistence type="predicted"/>